<protein>
    <submittedName>
        <fullName evidence="1">Uncharacterized protein</fullName>
    </submittedName>
</protein>
<evidence type="ECO:0000313" key="1">
    <source>
        <dbReference type="EMBL" id="JAD29073.1"/>
    </source>
</evidence>
<name>A0A0A8YUJ6_ARUDO</name>
<proteinExistence type="predicted"/>
<accession>A0A0A8YUJ6</accession>
<dbReference type="EMBL" id="GBRH01268822">
    <property type="protein sequence ID" value="JAD29073.1"/>
    <property type="molecule type" value="Transcribed_RNA"/>
</dbReference>
<reference evidence="1" key="2">
    <citation type="journal article" date="2015" name="Data Brief">
        <title>Shoot transcriptome of the giant reed, Arundo donax.</title>
        <authorList>
            <person name="Barrero R.A."/>
            <person name="Guerrero F.D."/>
            <person name="Moolhuijzen P."/>
            <person name="Goolsby J.A."/>
            <person name="Tidwell J."/>
            <person name="Bellgard S.E."/>
            <person name="Bellgard M.I."/>
        </authorList>
    </citation>
    <scope>NUCLEOTIDE SEQUENCE</scope>
    <source>
        <tissue evidence="1">Shoot tissue taken approximately 20 cm above the soil surface</tissue>
    </source>
</reference>
<reference evidence="1" key="1">
    <citation type="submission" date="2014-09" db="EMBL/GenBank/DDBJ databases">
        <authorList>
            <person name="Magalhaes I.L.F."/>
            <person name="Oliveira U."/>
            <person name="Santos F.R."/>
            <person name="Vidigal T.H.D.A."/>
            <person name="Brescovit A.D."/>
            <person name="Santos A.J."/>
        </authorList>
    </citation>
    <scope>NUCLEOTIDE SEQUENCE</scope>
    <source>
        <tissue evidence="1">Shoot tissue taken approximately 20 cm above the soil surface</tissue>
    </source>
</reference>
<dbReference type="AlphaFoldDB" id="A0A0A8YUJ6"/>
<sequence>MRVAGRTENYAWSLRNGIVLPRLLPKREPGNMQAKMG</sequence>
<organism evidence="1">
    <name type="scientific">Arundo donax</name>
    <name type="common">Giant reed</name>
    <name type="synonym">Donax arundinaceus</name>
    <dbReference type="NCBI Taxonomy" id="35708"/>
    <lineage>
        <taxon>Eukaryota</taxon>
        <taxon>Viridiplantae</taxon>
        <taxon>Streptophyta</taxon>
        <taxon>Embryophyta</taxon>
        <taxon>Tracheophyta</taxon>
        <taxon>Spermatophyta</taxon>
        <taxon>Magnoliopsida</taxon>
        <taxon>Liliopsida</taxon>
        <taxon>Poales</taxon>
        <taxon>Poaceae</taxon>
        <taxon>PACMAD clade</taxon>
        <taxon>Arundinoideae</taxon>
        <taxon>Arundineae</taxon>
        <taxon>Arundo</taxon>
    </lineage>
</organism>